<dbReference type="Proteomes" id="UP000007882">
    <property type="component" value="Chromosome"/>
</dbReference>
<dbReference type="NCBIfam" id="TIGR03945">
    <property type="entry name" value="PLP_SbnA_fam"/>
    <property type="match status" value="1"/>
</dbReference>
<evidence type="ECO:0000256" key="2">
    <source>
        <dbReference type="ARBA" id="ARBA00011738"/>
    </source>
</evidence>
<dbReference type="GO" id="GO:0016740">
    <property type="term" value="F:transferase activity"/>
    <property type="evidence" value="ECO:0007669"/>
    <property type="project" value="UniProtKB-KW"/>
</dbReference>
<dbReference type="SUPFAM" id="SSF53686">
    <property type="entry name" value="Tryptophan synthase beta subunit-like PLP-dependent enzymes"/>
    <property type="match status" value="1"/>
</dbReference>
<evidence type="ECO:0000313" key="7">
    <source>
        <dbReference type="Proteomes" id="UP000007882"/>
    </source>
</evidence>
<evidence type="ECO:0000256" key="3">
    <source>
        <dbReference type="ARBA" id="ARBA00022679"/>
    </source>
</evidence>
<dbReference type="InterPro" id="IPR036052">
    <property type="entry name" value="TrpB-like_PALP_sf"/>
</dbReference>
<evidence type="ECO:0000313" key="6">
    <source>
        <dbReference type="EMBL" id="BAL90191.1"/>
    </source>
</evidence>
<evidence type="ECO:0000259" key="5">
    <source>
        <dbReference type="Pfam" id="PF00291"/>
    </source>
</evidence>
<reference evidence="6 7" key="1">
    <citation type="submission" date="2012-02" db="EMBL/GenBank/DDBJ databases">
        <title>Complete genome sequence of Actinoplanes missouriensis 431 (= NBRC 102363).</title>
        <authorList>
            <person name="Ohnishi Y."/>
            <person name="Ishikawa J."/>
            <person name="Sekine M."/>
            <person name="Hosoyama A."/>
            <person name="Harada T."/>
            <person name="Narita H."/>
            <person name="Hata T."/>
            <person name="Konno Y."/>
            <person name="Tutikane K."/>
            <person name="Fujita N."/>
            <person name="Horinouchi S."/>
            <person name="Hayakawa M."/>
        </authorList>
    </citation>
    <scope>NUCLEOTIDE SEQUENCE [LARGE SCALE GENOMIC DNA]</scope>
    <source>
        <strain evidence="7">ATCC 14538 / DSM 43046 / CBS 188.64 / JCM 3121 / NBRC 102363 / NCIMB 12654 / NRRL B-3342 / UNCC 431</strain>
    </source>
</reference>
<dbReference type="PANTHER" id="PTHR10314">
    <property type="entry name" value="CYSTATHIONINE BETA-SYNTHASE"/>
    <property type="match status" value="1"/>
</dbReference>
<dbReference type="InterPro" id="IPR023927">
    <property type="entry name" value="SbnA"/>
</dbReference>
<keyword evidence="7" id="KW-1185">Reference proteome</keyword>
<dbReference type="CDD" id="cd01561">
    <property type="entry name" value="CBS_like"/>
    <property type="match status" value="1"/>
</dbReference>
<dbReference type="GO" id="GO:1901605">
    <property type="term" value="P:alpha-amino acid metabolic process"/>
    <property type="evidence" value="ECO:0007669"/>
    <property type="project" value="UniProtKB-ARBA"/>
</dbReference>
<dbReference type="KEGG" id="ams:AMIS_49710"/>
<organism evidence="6 7">
    <name type="scientific">Actinoplanes missouriensis (strain ATCC 14538 / DSM 43046 / CBS 188.64 / JCM 3121 / NBRC 102363 / NCIMB 12654 / NRRL B-3342 / UNCC 431)</name>
    <dbReference type="NCBI Taxonomy" id="512565"/>
    <lineage>
        <taxon>Bacteria</taxon>
        <taxon>Bacillati</taxon>
        <taxon>Actinomycetota</taxon>
        <taxon>Actinomycetes</taxon>
        <taxon>Micromonosporales</taxon>
        <taxon>Micromonosporaceae</taxon>
        <taxon>Actinoplanes</taxon>
    </lineage>
</organism>
<evidence type="ECO:0000256" key="1">
    <source>
        <dbReference type="ARBA" id="ARBA00001933"/>
    </source>
</evidence>
<dbReference type="InterPro" id="IPR050214">
    <property type="entry name" value="Cys_Synth/Cystath_Beta-Synth"/>
</dbReference>
<accession>I0HB04</accession>
<dbReference type="Gene3D" id="3.40.50.1100">
    <property type="match status" value="2"/>
</dbReference>
<dbReference type="RefSeq" id="WP_014445080.1">
    <property type="nucleotide sequence ID" value="NC_017093.1"/>
</dbReference>
<dbReference type="AlphaFoldDB" id="I0HB04"/>
<dbReference type="eggNOG" id="COG0031">
    <property type="taxonomic scope" value="Bacteria"/>
</dbReference>
<protein>
    <submittedName>
        <fullName evidence="6">Putative cysteine synthase</fullName>
    </submittedName>
</protein>
<evidence type="ECO:0000256" key="4">
    <source>
        <dbReference type="ARBA" id="ARBA00022898"/>
    </source>
</evidence>
<name>I0HB04_ACTM4</name>
<dbReference type="STRING" id="512565.AMIS_49710"/>
<dbReference type="EMBL" id="AP012319">
    <property type="protein sequence ID" value="BAL90191.1"/>
    <property type="molecule type" value="Genomic_DNA"/>
</dbReference>
<gene>
    <name evidence="6" type="ordered locus">AMIS_49710</name>
</gene>
<dbReference type="Pfam" id="PF00291">
    <property type="entry name" value="PALP"/>
    <property type="match status" value="1"/>
</dbReference>
<proteinExistence type="predicted"/>
<comment type="cofactor">
    <cofactor evidence="1">
        <name>pyridoxal 5'-phosphate</name>
        <dbReference type="ChEBI" id="CHEBI:597326"/>
    </cofactor>
</comment>
<sequence length="325" mass="35199">MQSWFAATPVVRLDDDAVDLFAKLEFSNPNGSAKDRSAYWILKRGIERGEITEDTTVVESSSGNFALSMASFCRALGLSFIPVIDPNCNPATEGSLRALCDHVEKVTVPDEAGGYLRTRLDRVAQLRDQLKNAFWPDQYGSADAAEAHYALTGGEVLREFDELDYLFVGVGTGGTISGLSRRLKQRFPEVTVVAVDAVGSAIFGQEPAVRRIPGIGSSIVPGLLKSALIDDVQFVSELDTVAGCRQLMRRSGLYAGGSTGSVYAAIQRYFGARSESGGRKRSVLFLCADRGTAYAETVYNDAWVSKFLGDPDPDPFRPIPLSPVH</sequence>
<dbReference type="PATRIC" id="fig|512565.3.peg.4961"/>
<keyword evidence="4" id="KW-0663">Pyridoxal phosphate</keyword>
<keyword evidence="3" id="KW-0808">Transferase</keyword>
<dbReference type="InterPro" id="IPR001926">
    <property type="entry name" value="TrpB-like_PALP"/>
</dbReference>
<feature type="domain" description="Tryptophan synthase beta chain-like PALP" evidence="5">
    <location>
        <begin position="7"/>
        <end position="287"/>
    </location>
</feature>
<dbReference type="OrthoDB" id="5176350at2"/>
<comment type="subunit">
    <text evidence="2">Homodimer.</text>
</comment>
<dbReference type="HOGENOM" id="CLU_021018_1_0_11"/>